<evidence type="ECO:0000313" key="2">
    <source>
        <dbReference type="Proteomes" id="UP001236415"/>
    </source>
</evidence>
<accession>A0ABY8X4D7</accession>
<dbReference type="EMBL" id="CP127162">
    <property type="protein sequence ID" value="WIV18085.1"/>
    <property type="molecule type" value="Genomic_DNA"/>
</dbReference>
<organism evidence="1 2">
    <name type="scientific">Paenibacillus polygoni</name>
    <dbReference type="NCBI Taxonomy" id="3050112"/>
    <lineage>
        <taxon>Bacteria</taxon>
        <taxon>Bacillati</taxon>
        <taxon>Bacillota</taxon>
        <taxon>Bacilli</taxon>
        <taxon>Bacillales</taxon>
        <taxon>Paenibacillaceae</taxon>
        <taxon>Paenibacillus</taxon>
    </lineage>
</organism>
<gene>
    <name evidence="1" type="ORF">QPK24_16950</name>
</gene>
<sequence length="242" mass="27758">MNKMFVSRKVGYPKREVDVLERASLQVQSIYDRAASMAKQYYLSIDLSYPTASQQVPHTYFQKWIYTIKGWKFLGSEYTPESTENPSAITDVKTSLHLSEFHLSSDPSSSISENTNTSLISLCLQALIWSQYEKIRLLHPFLGEDSFYTEEELDIIAAYFVPTYFSERPLRTCGKAYRKRNLSIPIYQENLHTSSVVYSAESGMVEECLTTGVYISDRQFKGLGPYIKHRSGTRIFMQAAVE</sequence>
<protein>
    <submittedName>
        <fullName evidence="1">Uncharacterized protein</fullName>
    </submittedName>
</protein>
<reference evidence="1 2" key="1">
    <citation type="submission" date="2023-06" db="EMBL/GenBank/DDBJ databases">
        <title>Paenibacillus polygonum sp. nov., an endophytic bacterium, isolated from Polygonum lapathifolium L. in Nanji Wetland National Nature Reserve, South of Poyang Lake, Jiangxi Province, China.</title>
        <authorList>
            <person name="Yu Z."/>
        </authorList>
    </citation>
    <scope>NUCLEOTIDE SEQUENCE [LARGE SCALE GENOMIC DNA]</scope>
    <source>
        <strain evidence="1 2">C31</strain>
    </source>
</reference>
<dbReference type="RefSeq" id="WP_285743152.1">
    <property type="nucleotide sequence ID" value="NZ_CP127162.1"/>
</dbReference>
<name>A0ABY8X4D7_9BACL</name>
<evidence type="ECO:0000313" key="1">
    <source>
        <dbReference type="EMBL" id="WIV18085.1"/>
    </source>
</evidence>
<proteinExistence type="predicted"/>
<dbReference type="Proteomes" id="UP001236415">
    <property type="component" value="Chromosome"/>
</dbReference>
<keyword evidence="2" id="KW-1185">Reference proteome</keyword>